<geneLocation type="plasmid" evidence="3 5">
    <name>13</name>
</geneLocation>
<keyword evidence="3" id="KW-0614">Plasmid</keyword>
<dbReference type="GO" id="GO:0003723">
    <property type="term" value="F:RNA binding"/>
    <property type="evidence" value="ECO:0007669"/>
    <property type="project" value="InterPro"/>
</dbReference>
<sequence>MDIVTIPFEESLVICIGGEIVKVVAFKTQEHGNVKFGVQAPRSINVHREEIYHAIKQKQQEAVVE</sequence>
<dbReference type="KEGG" id="ladl:NCTC12735_01023"/>
<dbReference type="AlphaFoldDB" id="A0A0W0R1X1"/>
<reference evidence="2 4" key="1">
    <citation type="submission" date="2015-11" db="EMBL/GenBank/DDBJ databases">
        <title>Identification of large and diverse effector repertoires of 38 Legionella species.</title>
        <authorList>
            <person name="Burstein D."/>
            <person name="Amaro F."/>
            <person name="Zusman T."/>
            <person name="Lifshitz Z."/>
            <person name="Cohen O."/>
            <person name="Gilbert J.A."/>
            <person name="Pupko T."/>
            <person name="Shuman H.A."/>
            <person name="Segal G."/>
        </authorList>
    </citation>
    <scope>NUCLEOTIDE SEQUENCE [LARGE SCALE GENOMIC DNA]</scope>
    <source>
        <strain evidence="2 4">1762-AUS-E</strain>
    </source>
</reference>
<evidence type="ECO:0000256" key="1">
    <source>
        <dbReference type="ARBA" id="ARBA00023159"/>
    </source>
</evidence>
<dbReference type="Gene3D" id="2.60.40.4380">
    <property type="entry name" value="Translational regulator CsrA"/>
    <property type="match status" value="1"/>
</dbReference>
<dbReference type="OrthoDB" id="5647357at2"/>
<keyword evidence="1" id="KW-0010">Activator</keyword>
<dbReference type="Proteomes" id="UP000054859">
    <property type="component" value="Unassembled WGS sequence"/>
</dbReference>
<dbReference type="InterPro" id="IPR036107">
    <property type="entry name" value="CsrA_sf"/>
</dbReference>
<name>A0A0W0R1X1_9GAMM</name>
<dbReference type="EMBL" id="LNKA01000010">
    <property type="protein sequence ID" value="KTC65084.1"/>
    <property type="molecule type" value="Genomic_DNA"/>
</dbReference>
<proteinExistence type="predicted"/>
<dbReference type="Proteomes" id="UP000281170">
    <property type="component" value="Plasmid 13"/>
</dbReference>
<evidence type="ECO:0000313" key="3">
    <source>
        <dbReference type="EMBL" id="VEH85396.1"/>
    </source>
</evidence>
<dbReference type="RefSeq" id="WP_058462678.1">
    <property type="nucleotide sequence ID" value="NZ_CAAAHS010000009.1"/>
</dbReference>
<dbReference type="GO" id="GO:0006109">
    <property type="term" value="P:regulation of carbohydrate metabolic process"/>
    <property type="evidence" value="ECO:0007669"/>
    <property type="project" value="InterPro"/>
</dbReference>
<evidence type="ECO:0000313" key="4">
    <source>
        <dbReference type="Proteomes" id="UP000054859"/>
    </source>
</evidence>
<dbReference type="Pfam" id="PF02599">
    <property type="entry name" value="CsrA"/>
    <property type="match status" value="1"/>
</dbReference>
<organism evidence="2 4">
    <name type="scientific">Legionella adelaidensis</name>
    <dbReference type="NCBI Taxonomy" id="45056"/>
    <lineage>
        <taxon>Bacteria</taxon>
        <taxon>Pseudomonadati</taxon>
        <taxon>Pseudomonadota</taxon>
        <taxon>Gammaproteobacteria</taxon>
        <taxon>Legionellales</taxon>
        <taxon>Legionellaceae</taxon>
        <taxon>Legionella</taxon>
    </lineage>
</organism>
<evidence type="ECO:0000313" key="2">
    <source>
        <dbReference type="EMBL" id="KTC65084.1"/>
    </source>
</evidence>
<dbReference type="GO" id="GO:0006402">
    <property type="term" value="P:mRNA catabolic process"/>
    <property type="evidence" value="ECO:0007669"/>
    <property type="project" value="InterPro"/>
</dbReference>
<accession>A0A0W0R1X1</accession>
<reference evidence="3 5" key="2">
    <citation type="submission" date="2018-12" db="EMBL/GenBank/DDBJ databases">
        <authorList>
            <consortium name="Pathogen Informatics"/>
        </authorList>
    </citation>
    <scope>NUCLEOTIDE SEQUENCE [LARGE SCALE GENOMIC DNA]</scope>
    <source>
        <strain evidence="3 5">NCTC12735</strain>
        <plasmid evidence="5">13</plasmid>
    </source>
</reference>
<protein>
    <submittedName>
        <fullName evidence="2">Carbon storage regulator CsrA</fullName>
    </submittedName>
</protein>
<keyword evidence="4" id="KW-1185">Reference proteome</keyword>
<dbReference type="SUPFAM" id="SSF117130">
    <property type="entry name" value="CsrA-like"/>
    <property type="match status" value="1"/>
</dbReference>
<dbReference type="InterPro" id="IPR003751">
    <property type="entry name" value="CsrA"/>
</dbReference>
<gene>
    <name evidence="3" type="primary">csrA_1</name>
    <name evidence="2" type="ORF">Lade_1607</name>
    <name evidence="3" type="ORF">NCTC12735_01023</name>
</gene>
<evidence type="ECO:0000313" key="5">
    <source>
        <dbReference type="Proteomes" id="UP000281170"/>
    </source>
</evidence>
<dbReference type="EMBL" id="LR134422">
    <property type="protein sequence ID" value="VEH85396.1"/>
    <property type="molecule type" value="Genomic_DNA"/>
</dbReference>
<dbReference type="PATRIC" id="fig|45056.6.peg.1659"/>
<dbReference type="STRING" id="45056.Lade_1607"/>